<protein>
    <submittedName>
        <fullName evidence="1">Uncharacterized protein</fullName>
    </submittedName>
</protein>
<dbReference type="KEGG" id="soa:G3M56_004710"/>
<dbReference type="AlphaFoldDB" id="A0A6B3L7D9"/>
<reference evidence="1 2" key="1">
    <citation type="submission" date="2020-12" db="EMBL/GenBank/DDBJ databases">
        <title>Sulforoseuscoccus oceanibium gen. nov., sp. nov., a representative of the phylum Verrucomicrobia with special cytoplasmic membrane, and proposal of Sulforoseuscoccusaceae fam. nov.</title>
        <authorList>
            <person name="Xi F."/>
        </authorList>
    </citation>
    <scope>NUCLEOTIDE SEQUENCE [LARGE SCALE GENOMIC DNA]</scope>
    <source>
        <strain evidence="1 2">T37</strain>
    </source>
</reference>
<name>A0A6B3L7D9_9BACT</name>
<dbReference type="Proteomes" id="UP000475117">
    <property type="component" value="Chromosome"/>
</dbReference>
<dbReference type="RefSeq" id="WP_164365563.1">
    <property type="nucleotide sequence ID" value="NZ_CP066776.1"/>
</dbReference>
<evidence type="ECO:0000313" key="1">
    <source>
        <dbReference type="EMBL" id="QQL45887.1"/>
    </source>
</evidence>
<gene>
    <name evidence="1" type="ORF">G3M56_004710</name>
</gene>
<accession>A0A6B3L7D9</accession>
<proteinExistence type="predicted"/>
<keyword evidence="2" id="KW-1185">Reference proteome</keyword>
<evidence type="ECO:0000313" key="2">
    <source>
        <dbReference type="Proteomes" id="UP000475117"/>
    </source>
</evidence>
<organism evidence="1 2">
    <name type="scientific">Sulfuriroseicoccus oceanibius</name>
    <dbReference type="NCBI Taxonomy" id="2707525"/>
    <lineage>
        <taxon>Bacteria</taxon>
        <taxon>Pseudomonadati</taxon>
        <taxon>Verrucomicrobiota</taxon>
        <taxon>Verrucomicrobiia</taxon>
        <taxon>Verrucomicrobiales</taxon>
        <taxon>Verrucomicrobiaceae</taxon>
        <taxon>Sulfuriroseicoccus</taxon>
    </lineage>
</organism>
<dbReference type="EMBL" id="CP066776">
    <property type="protein sequence ID" value="QQL45887.1"/>
    <property type="molecule type" value="Genomic_DNA"/>
</dbReference>
<sequence length="156" mass="16795">MIDKQSLVDQVIARLEADLEKLTNAAKEARDYATDSECKSEGKYDTRGLEASYLAGAQAEKSEELAEAISVLSRIKLPEHPPHVANGTLVVVSDVTSGEDDAYFILPAGGGIELETELSEHPTTVITPQSPRGEELVNHSPGDFLDGGDRFISEVI</sequence>